<keyword evidence="14" id="KW-1185">Reference proteome</keyword>
<keyword evidence="3 10" id="KW-1003">Cell membrane</keyword>
<evidence type="ECO:0000256" key="10">
    <source>
        <dbReference type="PIRNR" id="PIRNR006247"/>
    </source>
</evidence>
<keyword evidence="11" id="KW-0479">Metal-binding</keyword>
<comment type="function">
    <text evidence="10">Low-affinity potassium transport system. Interacts with Trk system potassium uptake protein TrkA.</text>
</comment>
<feature type="transmembrane region" description="Helical" evidence="12">
    <location>
        <begin position="448"/>
        <end position="469"/>
    </location>
</feature>
<comment type="similarity">
    <text evidence="10">Belongs to the TrkH potassium transport family.</text>
</comment>
<evidence type="ECO:0000313" key="14">
    <source>
        <dbReference type="Proteomes" id="UP000238392"/>
    </source>
</evidence>
<dbReference type="GO" id="GO:0015379">
    <property type="term" value="F:potassium:chloride symporter activity"/>
    <property type="evidence" value="ECO:0007669"/>
    <property type="project" value="InterPro"/>
</dbReference>
<dbReference type="InterPro" id="IPR003445">
    <property type="entry name" value="Cat_transpt"/>
</dbReference>
<comment type="caution">
    <text evidence="13">The sequence shown here is derived from an EMBL/GenBank/DDBJ whole genome shotgun (WGS) entry which is preliminary data.</text>
</comment>
<evidence type="ECO:0000256" key="11">
    <source>
        <dbReference type="PIRSR" id="PIRSR006247-1"/>
    </source>
</evidence>
<dbReference type="OrthoDB" id="9810952at2"/>
<keyword evidence="2 10" id="KW-0813">Transport</keyword>
<dbReference type="AlphaFoldDB" id="A0A2T0WJN1"/>
<evidence type="ECO:0000256" key="8">
    <source>
        <dbReference type="ARBA" id="ARBA00023065"/>
    </source>
</evidence>
<keyword evidence="10" id="KW-0997">Cell inner membrane</keyword>
<proteinExistence type="inferred from homology"/>
<feature type="transmembrane region" description="Helical" evidence="12">
    <location>
        <begin position="260"/>
        <end position="280"/>
    </location>
</feature>
<feature type="binding site" evidence="11">
    <location>
        <position position="104"/>
    </location>
    <ligand>
        <name>K(+)</name>
        <dbReference type="ChEBI" id="CHEBI:29103"/>
    </ligand>
</feature>
<evidence type="ECO:0000256" key="4">
    <source>
        <dbReference type="ARBA" id="ARBA00022538"/>
    </source>
</evidence>
<feature type="binding site" evidence="11">
    <location>
        <position position="420"/>
    </location>
    <ligand>
        <name>K(+)</name>
        <dbReference type="ChEBI" id="CHEBI:29103"/>
    </ligand>
</feature>
<feature type="transmembrane region" description="Helical" evidence="12">
    <location>
        <begin position="5"/>
        <end position="26"/>
    </location>
</feature>
<evidence type="ECO:0000256" key="3">
    <source>
        <dbReference type="ARBA" id="ARBA00022475"/>
    </source>
</evidence>
<keyword evidence="5 12" id="KW-0812">Transmembrane</keyword>
<dbReference type="GO" id="GO:0046872">
    <property type="term" value="F:metal ion binding"/>
    <property type="evidence" value="ECO:0007669"/>
    <property type="project" value="UniProtKB-KW"/>
</dbReference>
<comment type="subcellular location">
    <subcellularLocation>
        <location evidence="10">Cell inner membrane</location>
        <topology evidence="10">Multi-pass membrane protein</topology>
    </subcellularLocation>
    <subcellularLocation>
        <location evidence="1">Cell membrane</location>
        <topology evidence="1">Multi-pass membrane protein</topology>
    </subcellularLocation>
</comment>
<dbReference type="InterPro" id="IPR004772">
    <property type="entry name" value="TrkH"/>
</dbReference>
<keyword evidence="6 10" id="KW-0630">Potassium</keyword>
<feature type="binding site" evidence="11">
    <location>
        <position position="303"/>
    </location>
    <ligand>
        <name>K(+)</name>
        <dbReference type="ChEBI" id="CHEBI:29103"/>
    </ligand>
</feature>
<feature type="transmembrane region" description="Helical" evidence="12">
    <location>
        <begin position="32"/>
        <end position="52"/>
    </location>
</feature>
<evidence type="ECO:0000256" key="12">
    <source>
        <dbReference type="SAM" id="Phobius"/>
    </source>
</evidence>
<feature type="binding site" evidence="11">
    <location>
        <position position="421"/>
    </location>
    <ligand>
        <name>K(+)</name>
        <dbReference type="ChEBI" id="CHEBI:29103"/>
    </ligand>
</feature>
<dbReference type="PANTHER" id="PTHR32024">
    <property type="entry name" value="TRK SYSTEM POTASSIUM UPTAKE PROTEIN TRKG-RELATED"/>
    <property type="match status" value="1"/>
</dbReference>
<feature type="binding site" evidence="11">
    <location>
        <position position="304"/>
    </location>
    <ligand>
        <name>K(+)</name>
        <dbReference type="ChEBI" id="CHEBI:29103"/>
    </ligand>
</feature>
<keyword evidence="7 12" id="KW-1133">Transmembrane helix</keyword>
<protein>
    <recommendedName>
        <fullName evidence="10">Trk system potassium uptake protein</fullName>
    </recommendedName>
</protein>
<evidence type="ECO:0000256" key="7">
    <source>
        <dbReference type="ARBA" id="ARBA00022989"/>
    </source>
</evidence>
<feature type="binding site" evidence="11">
    <location>
        <position position="103"/>
    </location>
    <ligand>
        <name>K(+)</name>
        <dbReference type="ChEBI" id="CHEBI:29103"/>
    </ligand>
</feature>
<feature type="transmembrane region" description="Helical" evidence="12">
    <location>
        <begin position="120"/>
        <end position="145"/>
    </location>
</feature>
<organism evidence="13 14">
    <name type="scientific">Donghicola tyrosinivorans</name>
    <dbReference type="NCBI Taxonomy" id="1652492"/>
    <lineage>
        <taxon>Bacteria</taxon>
        <taxon>Pseudomonadati</taxon>
        <taxon>Pseudomonadota</taxon>
        <taxon>Alphaproteobacteria</taxon>
        <taxon>Rhodobacterales</taxon>
        <taxon>Roseobacteraceae</taxon>
        <taxon>Donghicola</taxon>
    </lineage>
</organism>
<dbReference type="RefSeq" id="WP_106266515.1">
    <property type="nucleotide sequence ID" value="NZ_PVTQ01000011.1"/>
</dbReference>
<feature type="transmembrane region" description="Helical" evidence="12">
    <location>
        <begin position="378"/>
        <end position="400"/>
    </location>
</feature>
<gene>
    <name evidence="13" type="ORF">CLV74_111156</name>
</gene>
<evidence type="ECO:0000256" key="5">
    <source>
        <dbReference type="ARBA" id="ARBA00022692"/>
    </source>
</evidence>
<feature type="transmembrane region" description="Helical" evidence="12">
    <location>
        <begin position="178"/>
        <end position="198"/>
    </location>
</feature>
<feature type="transmembrane region" description="Helical" evidence="12">
    <location>
        <begin position="64"/>
        <end position="88"/>
    </location>
</feature>
<evidence type="ECO:0000256" key="6">
    <source>
        <dbReference type="ARBA" id="ARBA00022958"/>
    </source>
</evidence>
<accession>A0A2T0WJN1</accession>
<dbReference type="Pfam" id="PF02386">
    <property type="entry name" value="TrkH"/>
    <property type="match status" value="1"/>
</dbReference>
<keyword evidence="9 10" id="KW-0472">Membrane</keyword>
<evidence type="ECO:0000313" key="13">
    <source>
        <dbReference type="EMBL" id="PRY86923.1"/>
    </source>
</evidence>
<dbReference type="EMBL" id="PVTQ01000011">
    <property type="protein sequence ID" value="PRY86923.1"/>
    <property type="molecule type" value="Genomic_DNA"/>
</dbReference>
<feature type="transmembrane region" description="Helical" evidence="12">
    <location>
        <begin position="317"/>
        <end position="339"/>
    </location>
</feature>
<evidence type="ECO:0000256" key="1">
    <source>
        <dbReference type="ARBA" id="ARBA00004651"/>
    </source>
</evidence>
<dbReference type="PANTHER" id="PTHR32024:SF3">
    <property type="entry name" value="TRK SYSTEM POTASSIUM UPTAKE PROTEIN"/>
    <property type="match status" value="1"/>
</dbReference>
<evidence type="ECO:0000256" key="9">
    <source>
        <dbReference type="ARBA" id="ARBA00023136"/>
    </source>
</evidence>
<name>A0A2T0WJN1_9RHOB</name>
<dbReference type="PIRSF" id="PIRSF006247">
    <property type="entry name" value="TrkH"/>
    <property type="match status" value="1"/>
</dbReference>
<keyword evidence="8 10" id="KW-0406">Ion transport</keyword>
<reference evidence="13 14" key="1">
    <citation type="submission" date="2018-03" db="EMBL/GenBank/DDBJ databases">
        <title>Genomic Encyclopedia of Archaeal and Bacterial Type Strains, Phase II (KMG-II): from individual species to whole genera.</title>
        <authorList>
            <person name="Goeker M."/>
        </authorList>
    </citation>
    <scope>NUCLEOTIDE SEQUENCE [LARGE SCALE GENOMIC DNA]</scope>
    <source>
        <strain evidence="13 14">DSM 100212</strain>
    </source>
</reference>
<sequence>MTFVVFFNGLVLGGFALLMLFDALLFPETRDIFAFCGVLVGVASAFLCIASYSSKPPTFHRLHGFVLTASVWLIAALAGAIPLTTFGLSFVDAVFEAMSGITTTGSTVMTGLDGTPKGVIFWRALLQGLGGIGFIVTGIALLPMLRVGGMQLFRTESSDKGDKEVNSATRFGILTMRVYGGLILICAALYWLGGMSIFDAITHAMTTLSTGGYSGYDASFGHFSSPFLQWTATLFMLFGGLPFAWYIRCLQRGAFRSEQVESMLITLGIVIAVLTFWLFATTKISFADALRMVSFNVVSVVTTTGYAINDYQLWGPFAAGVFFFLTGVGGCTGSTAGGAKAMRWLIMGRAILVEMSRLRSPNRVMTLKYEGRRIDDDVINGVMSFLALYLFTFMMLTILLDMLGLDLVTASSGALTALANVGPGIGPIIGPAGNFAPLSDPVKVVLTVGMYLGRLEMMTVFVLFLPLFWREMTA</sequence>
<keyword evidence="4 10" id="KW-0633">Potassium transport</keyword>
<feature type="binding site" evidence="11">
    <location>
        <position position="211"/>
    </location>
    <ligand>
        <name>K(+)</name>
        <dbReference type="ChEBI" id="CHEBI:29103"/>
    </ligand>
</feature>
<feature type="transmembrane region" description="Helical" evidence="12">
    <location>
        <begin position="227"/>
        <end position="248"/>
    </location>
</feature>
<dbReference type="Proteomes" id="UP000238392">
    <property type="component" value="Unassembled WGS sequence"/>
</dbReference>
<dbReference type="GO" id="GO:0005886">
    <property type="term" value="C:plasma membrane"/>
    <property type="evidence" value="ECO:0007669"/>
    <property type="project" value="UniProtKB-SubCell"/>
</dbReference>
<evidence type="ECO:0000256" key="2">
    <source>
        <dbReference type="ARBA" id="ARBA00022448"/>
    </source>
</evidence>